<evidence type="ECO:0000256" key="2">
    <source>
        <dbReference type="ARBA" id="ARBA00022723"/>
    </source>
</evidence>
<dbReference type="Gene3D" id="3.40.190.10">
    <property type="entry name" value="Periplasmic binding protein-like II"/>
    <property type="match status" value="1"/>
</dbReference>
<evidence type="ECO:0000313" key="8">
    <source>
        <dbReference type="Proteomes" id="UP001560019"/>
    </source>
</evidence>
<dbReference type="EMBL" id="JBEHHI010000001">
    <property type="protein sequence ID" value="MEX5727191.1"/>
    <property type="molecule type" value="Genomic_DNA"/>
</dbReference>
<evidence type="ECO:0000256" key="3">
    <source>
        <dbReference type="ARBA" id="ARBA00023004"/>
    </source>
</evidence>
<organism evidence="7 8">
    <name type="scientific">Rhodovulum iodosum</name>
    <dbReference type="NCBI Taxonomy" id="68291"/>
    <lineage>
        <taxon>Bacteria</taxon>
        <taxon>Pseudomonadati</taxon>
        <taxon>Pseudomonadota</taxon>
        <taxon>Alphaproteobacteria</taxon>
        <taxon>Rhodobacterales</taxon>
        <taxon>Paracoccaceae</taxon>
        <taxon>Rhodovulum</taxon>
    </lineage>
</organism>
<keyword evidence="3 4" id="KW-0408">Iron</keyword>
<gene>
    <name evidence="7" type="ORF">Ga0609869_000544</name>
</gene>
<comment type="caution">
    <text evidence="7">The sequence shown here is derived from an EMBL/GenBank/DDBJ whole genome shotgun (WGS) entry which is preliminary data.</text>
</comment>
<feature type="chain" id="PRO_5046593629" evidence="5">
    <location>
        <begin position="23"/>
        <end position="277"/>
    </location>
</feature>
<keyword evidence="5" id="KW-0732">Signal</keyword>
<dbReference type="Gene3D" id="1.10.760.10">
    <property type="entry name" value="Cytochrome c-like domain"/>
    <property type="match status" value="1"/>
</dbReference>
<feature type="signal peptide" evidence="5">
    <location>
        <begin position="1"/>
        <end position="22"/>
    </location>
</feature>
<dbReference type="InterPro" id="IPR009056">
    <property type="entry name" value="Cyt_c-like_dom"/>
</dbReference>
<dbReference type="Proteomes" id="UP001560019">
    <property type="component" value="Unassembled WGS sequence"/>
</dbReference>
<proteinExistence type="predicted"/>
<evidence type="ECO:0000256" key="4">
    <source>
        <dbReference type="PROSITE-ProRule" id="PRU00433"/>
    </source>
</evidence>
<name>A0ABV3XPE2_9RHOB</name>
<evidence type="ECO:0000256" key="1">
    <source>
        <dbReference type="ARBA" id="ARBA00022617"/>
    </source>
</evidence>
<dbReference type="Pfam" id="PF00034">
    <property type="entry name" value="Cytochrom_C"/>
    <property type="match status" value="1"/>
</dbReference>
<feature type="domain" description="Cytochrome c" evidence="6">
    <location>
        <begin position="168"/>
        <end position="266"/>
    </location>
</feature>
<evidence type="ECO:0000256" key="5">
    <source>
        <dbReference type="SAM" id="SignalP"/>
    </source>
</evidence>
<evidence type="ECO:0000313" key="7">
    <source>
        <dbReference type="EMBL" id="MEX5727191.1"/>
    </source>
</evidence>
<protein>
    <submittedName>
        <fullName evidence="7">Mono/diheme cytochrome c family protein</fullName>
    </submittedName>
</protein>
<keyword evidence="8" id="KW-1185">Reference proteome</keyword>
<keyword evidence="1 4" id="KW-0349">Heme</keyword>
<dbReference type="InterPro" id="IPR036909">
    <property type="entry name" value="Cyt_c-like_dom_sf"/>
</dbReference>
<dbReference type="SUPFAM" id="SSF46626">
    <property type="entry name" value="Cytochrome c"/>
    <property type="match status" value="1"/>
</dbReference>
<dbReference type="PROSITE" id="PS51007">
    <property type="entry name" value="CYTC"/>
    <property type="match status" value="1"/>
</dbReference>
<accession>A0ABV3XPE2</accession>
<reference evidence="7 8" key="1">
    <citation type="submission" date="2024-06" db="EMBL/GenBank/DDBJ databases">
        <title>Genome of Rhodovulum iodosum, a marine photoferrotroph.</title>
        <authorList>
            <person name="Bianchini G."/>
            <person name="Nikeleit V."/>
            <person name="Kappler A."/>
            <person name="Bryce C."/>
            <person name="Sanchez-Baracaldo P."/>
        </authorList>
    </citation>
    <scope>NUCLEOTIDE SEQUENCE [LARGE SCALE GENOMIC DNA]</scope>
    <source>
        <strain evidence="7 8">UT/N1</strain>
    </source>
</reference>
<keyword evidence="2 4" id="KW-0479">Metal-binding</keyword>
<evidence type="ECO:0000259" key="6">
    <source>
        <dbReference type="PROSITE" id="PS51007"/>
    </source>
</evidence>
<sequence length="277" mass="28578">MRRTLFCGLVCACLGGAGTAAAQERSMTLAADVRLEQTGLLAHLVPRFALKTGIKVTVVAGQADDLAAAAAAADALVAPAAVVGGIHKGAGGPAPRPAFLSEDPSRGGAFAVLVVDGAAQATHAARFADWLTSEIGQRTVAQYTSPAGIRYRPGALALAEPEPAPPSGDADTGQKLAILHCGRCHVVSERNRFAGIGSTPSFAALRAIPDWLRKFQGFYAENPHPSFTQVEGVTDPFDPARPPHIAPVEITPEDLQAIVAYAASIPPKDLGPGVEAR</sequence>